<evidence type="ECO:0000256" key="3">
    <source>
        <dbReference type="ARBA" id="ARBA00012896"/>
    </source>
</evidence>
<protein>
    <recommendedName>
        <fullName evidence="3 5">Glutamate dehydrogenase</fullName>
    </recommendedName>
</protein>
<dbReference type="InterPro" id="IPR033922">
    <property type="entry name" value="NAD_bind_Glu_DH"/>
</dbReference>
<dbReference type="EMBL" id="FWXK01000002">
    <property type="protein sequence ID" value="SMC33540.1"/>
    <property type="molecule type" value="Genomic_DNA"/>
</dbReference>
<feature type="domain" description="Glutamate/phenylalanine/leucine/valine/L-tryptophan dehydrogenase C-terminal" evidence="10">
    <location>
        <begin position="204"/>
        <end position="445"/>
    </location>
</feature>
<feature type="binding site" evidence="7">
    <location>
        <position position="116"/>
    </location>
    <ligand>
        <name>substrate</name>
    </ligand>
</feature>
<dbReference type="Gene3D" id="3.40.50.10860">
    <property type="entry name" value="Leucine Dehydrogenase, chain A, domain 1"/>
    <property type="match status" value="1"/>
</dbReference>
<dbReference type="GO" id="GO:0004354">
    <property type="term" value="F:glutamate dehydrogenase (NADP+) activity"/>
    <property type="evidence" value="ECO:0007669"/>
    <property type="project" value="TreeGrafter"/>
</dbReference>
<dbReference type="GO" id="GO:0006537">
    <property type="term" value="P:glutamate biosynthetic process"/>
    <property type="evidence" value="ECO:0007669"/>
    <property type="project" value="TreeGrafter"/>
</dbReference>
<dbReference type="InterPro" id="IPR033524">
    <property type="entry name" value="Glu/Leu/Phe/Val_DH_AS"/>
</dbReference>
<dbReference type="NCBIfam" id="NF006929">
    <property type="entry name" value="PRK09414.1"/>
    <property type="match status" value="1"/>
</dbReference>
<evidence type="ECO:0000259" key="10">
    <source>
        <dbReference type="SMART" id="SM00839"/>
    </source>
</evidence>
<evidence type="ECO:0000256" key="7">
    <source>
        <dbReference type="PIRSR" id="PIRSR000185-2"/>
    </source>
</evidence>
<dbReference type="SUPFAM" id="SSF53223">
    <property type="entry name" value="Aminoacid dehydrogenase-like, N-terminal domain"/>
    <property type="match status" value="1"/>
</dbReference>
<evidence type="ECO:0000256" key="5">
    <source>
        <dbReference type="PIRNR" id="PIRNR000185"/>
    </source>
</evidence>
<evidence type="ECO:0000256" key="1">
    <source>
        <dbReference type="ARBA" id="ARBA00006382"/>
    </source>
</evidence>
<evidence type="ECO:0000256" key="2">
    <source>
        <dbReference type="ARBA" id="ARBA00011643"/>
    </source>
</evidence>
<comment type="subunit">
    <text evidence="2">Homohexamer.</text>
</comment>
<dbReference type="SUPFAM" id="SSF51735">
    <property type="entry name" value="NAD(P)-binding Rossmann-fold domains"/>
    <property type="match status" value="1"/>
</dbReference>
<dbReference type="Gene3D" id="1.10.285.10">
    <property type="entry name" value="Glutamate Dehydrogenase, chain A, domain 3"/>
    <property type="match status" value="2"/>
</dbReference>
<dbReference type="InterPro" id="IPR046346">
    <property type="entry name" value="Aminoacid_DH-like_N_sf"/>
</dbReference>
<dbReference type="GO" id="GO:0005829">
    <property type="term" value="C:cytosol"/>
    <property type="evidence" value="ECO:0007669"/>
    <property type="project" value="TreeGrafter"/>
</dbReference>
<evidence type="ECO:0000256" key="6">
    <source>
        <dbReference type="PIRSR" id="PIRSR000185-1"/>
    </source>
</evidence>
<proteinExistence type="inferred from homology"/>
<feature type="binding site" evidence="7">
    <location>
        <position position="242"/>
    </location>
    <ligand>
        <name>NAD(+)</name>
        <dbReference type="ChEBI" id="CHEBI:57540"/>
    </ligand>
</feature>
<dbReference type="InterPro" id="IPR050724">
    <property type="entry name" value="Glu_Leu_Phe_Val_DH"/>
</dbReference>
<feature type="site" description="Important for catalysis" evidence="8">
    <location>
        <position position="168"/>
    </location>
</feature>
<keyword evidence="7" id="KW-0520">NAD</keyword>
<dbReference type="PANTHER" id="PTHR43571">
    <property type="entry name" value="NADP-SPECIFIC GLUTAMATE DEHYDROGENASE 1-RELATED"/>
    <property type="match status" value="1"/>
</dbReference>
<sequence>MDTMTYIKETKELWQEKYANEPEFLQALTEFVDSIAPVLEEHPEYIENNILQLLAIPERIITFRVPWVDDNHRVHVNTGYRVQFNSTLGPYKGGLRFHPTVNQSILKFLGFEQIFKNALTSLPIGGGKGGSDFDPKGKSDHEIMRFCQSFMTELQKYIGPNMDIPAGDIGVGGREVGYLFGQYKRLRGFENGTITGKPLGFGGSLARTQATGYGAVYFIQEMLQTKDEELADKRVLVSGAGNVATYAVEKLQELGAIVVSVSDSNGFIIDENGIDVALLKDVKENRRERLTVYANEKASAKYFEGSVWNHDIQADLALPCATQNEVDENGAEQLVANGVRFISEGANMPLTAEATEYLLAHDVYIGPAKAANAGGVAVSALEMSQNSQRLSWDFDAVDTQLHEIMVDIYQAASNAAQKYGYGDNLIKGANIAAFIKIADAMVMQGIV</sequence>
<dbReference type="Gene3D" id="3.40.50.720">
    <property type="entry name" value="NAD(P)-binding Rossmann-like Domain"/>
    <property type="match status" value="1"/>
</dbReference>
<dbReference type="PRINTS" id="PR00082">
    <property type="entry name" value="GLFDHDRGNASE"/>
</dbReference>
<feature type="binding site" evidence="7">
    <location>
        <position position="211"/>
    </location>
    <ligand>
        <name>NAD(+)</name>
        <dbReference type="ChEBI" id="CHEBI:57540"/>
    </ligand>
</feature>
<dbReference type="InterPro" id="IPR036291">
    <property type="entry name" value="NAD(P)-bd_dom_sf"/>
</dbReference>
<dbReference type="InterPro" id="IPR014362">
    <property type="entry name" value="Glu_DH"/>
</dbReference>
<dbReference type="OrthoDB" id="9803297at2"/>
<accession>A0A1W1YBF1</accession>
<dbReference type="Pfam" id="PF00208">
    <property type="entry name" value="ELFV_dehydrog"/>
    <property type="match status" value="1"/>
</dbReference>
<feature type="active site" description="Proton donor" evidence="6">
    <location>
        <position position="128"/>
    </location>
</feature>
<name>A0A1W1YBF1_9LACT</name>
<keyword evidence="7" id="KW-0547">Nucleotide-binding</keyword>
<keyword evidence="4 5" id="KW-0560">Oxidoreductase</keyword>
<evidence type="ECO:0000313" key="11">
    <source>
        <dbReference type="EMBL" id="SMC33540.1"/>
    </source>
</evidence>
<dbReference type="FunFam" id="3.40.50.720:FF:000030">
    <property type="entry name" value="Glutamate dehydrogenase"/>
    <property type="match status" value="1"/>
</dbReference>
<evidence type="ECO:0000313" key="12">
    <source>
        <dbReference type="Proteomes" id="UP000243884"/>
    </source>
</evidence>
<gene>
    <name evidence="11" type="ORF">SAMN04487984_0541</name>
</gene>
<evidence type="ECO:0000256" key="9">
    <source>
        <dbReference type="RuleBase" id="RU004417"/>
    </source>
</evidence>
<comment type="similarity">
    <text evidence="1 5 9">Belongs to the Glu/Leu/Phe/Val dehydrogenases family.</text>
</comment>
<dbReference type="SMART" id="SM00839">
    <property type="entry name" value="ELFV_dehydrog"/>
    <property type="match status" value="1"/>
</dbReference>
<dbReference type="InterPro" id="IPR006097">
    <property type="entry name" value="Glu/Leu/Phe/Val/Trp_DH_dimer"/>
</dbReference>
<evidence type="ECO:0000256" key="4">
    <source>
        <dbReference type="ARBA" id="ARBA00023002"/>
    </source>
</evidence>
<keyword evidence="12" id="KW-1185">Reference proteome</keyword>
<dbReference type="Pfam" id="PF02812">
    <property type="entry name" value="ELFV_dehydrog_N"/>
    <property type="match status" value="1"/>
</dbReference>
<dbReference type="AlphaFoldDB" id="A0A1W1YBF1"/>
<dbReference type="PROSITE" id="PS00074">
    <property type="entry name" value="GLFV_DEHYDROGENASE"/>
    <property type="match status" value="1"/>
</dbReference>
<dbReference type="FunFam" id="1.10.285.10:FF:000001">
    <property type="entry name" value="Glutamate dehydrogenase"/>
    <property type="match status" value="1"/>
</dbReference>
<feature type="binding site" evidence="7">
    <location>
        <position position="379"/>
    </location>
    <ligand>
        <name>substrate</name>
    </ligand>
</feature>
<dbReference type="PIRSF" id="PIRSF000185">
    <property type="entry name" value="Glu_DH"/>
    <property type="match status" value="1"/>
</dbReference>
<dbReference type="CDD" id="cd05313">
    <property type="entry name" value="NAD_bind_2_Glu_DH"/>
    <property type="match status" value="1"/>
</dbReference>
<feature type="binding site" evidence="7">
    <location>
        <position position="113"/>
    </location>
    <ligand>
        <name>substrate</name>
    </ligand>
</feature>
<feature type="binding site" evidence="7">
    <location>
        <position position="92"/>
    </location>
    <ligand>
        <name>substrate</name>
    </ligand>
</feature>
<dbReference type="InterPro" id="IPR006095">
    <property type="entry name" value="Glu/Leu/Phe/Val/Trp_DH"/>
</dbReference>
<dbReference type="STRING" id="371602.SAMN04487984_0541"/>
<dbReference type="InterPro" id="IPR006096">
    <property type="entry name" value="Glu/Leu/Phe/Val/Trp_DH_C"/>
</dbReference>
<evidence type="ECO:0000256" key="8">
    <source>
        <dbReference type="PIRSR" id="PIRSR000185-3"/>
    </source>
</evidence>
<reference evidence="12" key="1">
    <citation type="submission" date="2017-04" db="EMBL/GenBank/DDBJ databases">
        <authorList>
            <person name="Varghese N."/>
            <person name="Submissions S."/>
        </authorList>
    </citation>
    <scope>NUCLEOTIDE SEQUENCE [LARGE SCALE GENOMIC DNA]</scope>
    <source>
        <strain evidence="12">DSM 21500</strain>
    </source>
</reference>
<dbReference type="PANTHER" id="PTHR43571:SF1">
    <property type="entry name" value="NADP-SPECIFIC GLUTAMATE DEHYDROGENASE 1-RELATED"/>
    <property type="match status" value="1"/>
</dbReference>
<feature type="binding site" evidence="7">
    <location>
        <position position="167"/>
    </location>
    <ligand>
        <name>substrate</name>
    </ligand>
</feature>
<dbReference type="Proteomes" id="UP000243884">
    <property type="component" value="Unassembled WGS sequence"/>
</dbReference>
<dbReference type="FunFam" id="3.40.50.10860:FF:000002">
    <property type="entry name" value="Glutamate dehydrogenase"/>
    <property type="match status" value="1"/>
</dbReference>
<dbReference type="GO" id="GO:0000166">
    <property type="term" value="F:nucleotide binding"/>
    <property type="evidence" value="ECO:0007669"/>
    <property type="project" value="UniProtKB-KW"/>
</dbReference>
<organism evidence="11 12">
    <name type="scientific">Aerococcus suis</name>
    <dbReference type="NCBI Taxonomy" id="371602"/>
    <lineage>
        <taxon>Bacteria</taxon>
        <taxon>Bacillati</taxon>
        <taxon>Bacillota</taxon>
        <taxon>Bacilli</taxon>
        <taxon>Lactobacillales</taxon>
        <taxon>Aerococcaceae</taxon>
        <taxon>Aerococcus</taxon>
    </lineage>
</organism>